<comment type="caution">
    <text evidence="1">The sequence shown here is derived from an EMBL/GenBank/DDBJ whole genome shotgun (WGS) entry which is preliminary data.</text>
</comment>
<sequence>MLSMKKAIVVTRVTITGVCTVKKAARFYAPENGQNENIAVTKELKRIRQDFRQEEIGRLGEEDGI</sequence>
<reference evidence="1 2" key="1">
    <citation type="journal article" date="2018" name="Sci. Rep.">
        <title>Comparative analysis of the Pocillopora damicornis genome highlights role of immune system in coral evolution.</title>
        <authorList>
            <person name="Cunning R."/>
            <person name="Bay R.A."/>
            <person name="Gillette P."/>
            <person name="Baker A.C."/>
            <person name="Traylor-Knowles N."/>
        </authorList>
    </citation>
    <scope>NUCLEOTIDE SEQUENCE [LARGE SCALE GENOMIC DNA]</scope>
    <source>
        <strain evidence="1">RSMAS</strain>
        <tissue evidence="1">Whole animal</tissue>
    </source>
</reference>
<dbReference type="AlphaFoldDB" id="A0A3M6US46"/>
<accession>A0A3M6US46</accession>
<evidence type="ECO:0000313" key="1">
    <source>
        <dbReference type="EMBL" id="RMX56481.1"/>
    </source>
</evidence>
<evidence type="ECO:0000313" key="2">
    <source>
        <dbReference type="Proteomes" id="UP000275408"/>
    </source>
</evidence>
<dbReference type="Proteomes" id="UP000275408">
    <property type="component" value="Unassembled WGS sequence"/>
</dbReference>
<organism evidence="1 2">
    <name type="scientific">Pocillopora damicornis</name>
    <name type="common">Cauliflower coral</name>
    <name type="synonym">Millepora damicornis</name>
    <dbReference type="NCBI Taxonomy" id="46731"/>
    <lineage>
        <taxon>Eukaryota</taxon>
        <taxon>Metazoa</taxon>
        <taxon>Cnidaria</taxon>
        <taxon>Anthozoa</taxon>
        <taxon>Hexacorallia</taxon>
        <taxon>Scleractinia</taxon>
        <taxon>Astrocoeniina</taxon>
        <taxon>Pocilloporidae</taxon>
        <taxon>Pocillopora</taxon>
    </lineage>
</organism>
<dbReference type="EMBL" id="RCHS01000839">
    <property type="protein sequence ID" value="RMX56481.1"/>
    <property type="molecule type" value="Genomic_DNA"/>
</dbReference>
<protein>
    <submittedName>
        <fullName evidence="1">Uncharacterized protein</fullName>
    </submittedName>
</protein>
<name>A0A3M6US46_POCDA</name>
<keyword evidence="2" id="KW-1185">Reference proteome</keyword>
<proteinExistence type="predicted"/>
<gene>
    <name evidence="1" type="ORF">pdam_00014932</name>
</gene>